<feature type="modified residue" description="4-aspartylphosphate" evidence="11">
    <location>
        <position position="1379"/>
    </location>
</feature>
<dbReference type="eggNOG" id="COG2205">
    <property type="taxonomic scope" value="Bacteria"/>
</dbReference>
<dbReference type="FunFam" id="1.10.287.130:FF:000002">
    <property type="entry name" value="Two-component osmosensing histidine kinase"/>
    <property type="match status" value="1"/>
</dbReference>
<evidence type="ECO:0000256" key="1">
    <source>
        <dbReference type="ARBA" id="ARBA00000085"/>
    </source>
</evidence>
<dbReference type="Gene3D" id="3.40.50.2300">
    <property type="match status" value="3"/>
</dbReference>
<dbReference type="KEGG" id="dma:DMR_18560"/>
<evidence type="ECO:0000259" key="15">
    <source>
        <dbReference type="PROSITE" id="PS50112"/>
    </source>
</evidence>
<dbReference type="eggNOG" id="COG5002">
    <property type="taxonomic scope" value="Bacteria"/>
</dbReference>
<feature type="domain" description="PAS" evidence="15">
    <location>
        <begin position="516"/>
        <end position="557"/>
    </location>
</feature>
<dbReference type="InterPro" id="IPR000014">
    <property type="entry name" value="PAS"/>
</dbReference>
<evidence type="ECO:0000256" key="11">
    <source>
        <dbReference type="PROSITE-ProRule" id="PRU00169"/>
    </source>
</evidence>
<dbReference type="Pfam" id="PF02518">
    <property type="entry name" value="HATPase_c"/>
    <property type="match status" value="1"/>
</dbReference>
<dbReference type="SMART" id="SM00065">
    <property type="entry name" value="GAF"/>
    <property type="match status" value="1"/>
</dbReference>
<dbReference type="CDD" id="cd17546">
    <property type="entry name" value="REC_hyHK_CKI1_RcsC-like"/>
    <property type="match status" value="1"/>
</dbReference>
<name>C4XQI2_SOLM1</name>
<keyword evidence="4" id="KW-0808">Transferase</keyword>
<dbReference type="GO" id="GO:0005524">
    <property type="term" value="F:ATP binding"/>
    <property type="evidence" value="ECO:0007669"/>
    <property type="project" value="UniProtKB-KW"/>
</dbReference>
<dbReference type="Pfam" id="PF00512">
    <property type="entry name" value="HisKA"/>
    <property type="match status" value="1"/>
</dbReference>
<evidence type="ECO:0000259" key="16">
    <source>
        <dbReference type="PROSITE" id="PS50113"/>
    </source>
</evidence>
<dbReference type="GO" id="GO:0000155">
    <property type="term" value="F:phosphorelay sensor kinase activity"/>
    <property type="evidence" value="ECO:0007669"/>
    <property type="project" value="InterPro"/>
</dbReference>
<dbReference type="Proteomes" id="UP000009071">
    <property type="component" value="Chromosome"/>
</dbReference>
<proteinExistence type="predicted"/>
<comment type="subunit">
    <text evidence="9">At low DSF concentrations, interacts with RpfF.</text>
</comment>
<dbReference type="GO" id="GO:0006355">
    <property type="term" value="P:regulation of DNA-templated transcription"/>
    <property type="evidence" value="ECO:0007669"/>
    <property type="project" value="InterPro"/>
</dbReference>
<dbReference type="SUPFAM" id="SSF52172">
    <property type="entry name" value="CheY-like"/>
    <property type="match status" value="1"/>
</dbReference>
<dbReference type="InterPro" id="IPR001789">
    <property type="entry name" value="Sig_transdc_resp-reg_receiver"/>
</dbReference>
<sequence length="1452" mass="162173">MGTVPRFAGSAFLEILLPLACALMLLSTPKATQASNTPKRVLIIHSYHQGLSWTDDIQAAFSTTLTQSGLQIEVFVKYLDAARITNSNVFRRNNELLKQQIVNISTDKPFDMVLVSDNAALDFLLEHRKSITENAPVVFCGINNFSPDILRGQSNITGVTEIPSFYETILLANKLRPMASKLLVLAEDTPTGKANLSLLKAQSSRLSGRVEIEVLEESDIYKLEARLAGLGPEWVVLPMVRPLDENGVLSAPTASQRLSRASTVPLFVAWDFWMGHGPAAGVVVSGRSQGETAGAMASRILKGERADDIPVVSQENNVTIADSLAFTRFGMSESLLPEGAVILNAPVSFYAVNKVLFLTGGAVGLCLLLLSIFLALNVSRRKRAEALYQGQLNFVETLMRAMPAPLFYKDIQGRYLGVNPAFETLMGKPEQDFVGRLPTETFPQEHGQVFVQRDQELSNLGDMQRYQHVMPTALGLRTLMVTKAVFPGKDGSPAGVVGILDDITDRIRNEESLRESEKRFRSLFENAPLAYQSLDENGRFLDVNRKWLVALGYAAKDDVVGKWFGDFLAPGFKEHFDLNFPMFKQACVIDGVEFEMVRKDGDLISVTFNGRVQLNSEGHFMRTHCIFTDITERKRAEDALRESEQRYRRIVDTAQEGIRISDECGRIVYLNQRMSDLLGYSQDQMLGRNIEDFLFPEDLEDHLRRMEDRRRGCDDCYEKRLRRSDGTAVWTLVSVKSLPDATGRYDGSLAMFSDITDRKLAEEALRQEDARLRKLLEIIQYDTANTQSLLDFALSKCLELTGSRFGYIYHYDEDSQSFTLNSWSRDVMQACSIANPQSCYALSKTGLWGEAVRQCRAIIVNDFLTDNPLKKGYPEGHAQLTNFLTVPILSNKRIVAVVGVANKQTDYMDSDVIQLSLLMDATWRVVERRQAEESLRKSDERLSLALMAANDGMWDWDISSGTTYFSPRYYTMLGYHPGEFPSDFDTWKGLLHPDDVEHAIHTISESLNNSEGFEIDFRMRTKSGDWSWILGRGRVVETDAEGHAKRMVGTHVDINERKRSQADLLSAKVQAEAANKAKSEFLANMSHEIRTPLNGILGMLQLLQTTEPNDEQKEYLAGATRSTKRLTRLLSDILDISRIEAGRMDVVETEFDIYQLQDSIREIFDTDAQGKGLVLDFIWDDELPTALIGDEARLRQILFNLVGNAIKFTDKGEVLVEASLLPSPNTSSVRVLLTVSDTGIGICEEHLKYIFEPFVQAEISYTKRFQGAGLGLSIVRRLASLLGGDISIDSALGEGTTVYLSLPFKIPAPKQKPLKLVPYGTSSPKRVPWRILLAEDDSLSSLTCKRMLEKSGYSVTAANDGQEALQRLTENDFDLILMDVQMPIMDGVEATKAIRKASNLGAKSSIPIVAMTAYAMTGDKESFLAAGMNDYIAKSVDKRALFEAIERVLHTK</sequence>
<dbReference type="PROSITE" id="PS50112">
    <property type="entry name" value="PAS"/>
    <property type="match status" value="4"/>
</dbReference>
<dbReference type="Gene3D" id="3.30.450.40">
    <property type="match status" value="1"/>
</dbReference>
<feature type="domain" description="PAS" evidence="15">
    <location>
        <begin position="938"/>
        <end position="1010"/>
    </location>
</feature>
<dbReference type="InterPro" id="IPR013767">
    <property type="entry name" value="PAS_fold"/>
</dbReference>
<accession>C4XQI2</accession>
<feature type="domain" description="PAC" evidence="16">
    <location>
        <begin position="590"/>
        <end position="642"/>
    </location>
</feature>
<dbReference type="Pfam" id="PF13185">
    <property type="entry name" value="GAF_2"/>
    <property type="match status" value="1"/>
</dbReference>
<dbReference type="InterPro" id="IPR035965">
    <property type="entry name" value="PAS-like_dom_sf"/>
</dbReference>
<keyword evidence="18" id="KW-1185">Reference proteome</keyword>
<keyword evidence="12" id="KW-0812">Transmembrane</keyword>
<dbReference type="SMART" id="SM00448">
    <property type="entry name" value="REC"/>
    <property type="match status" value="1"/>
</dbReference>
<dbReference type="SMART" id="SM00388">
    <property type="entry name" value="HisKA"/>
    <property type="match status" value="1"/>
</dbReference>
<dbReference type="Pfam" id="PF13426">
    <property type="entry name" value="PAS_9"/>
    <property type="match status" value="1"/>
</dbReference>
<dbReference type="Gene3D" id="1.10.287.130">
    <property type="match status" value="1"/>
</dbReference>
<dbReference type="InterPro" id="IPR007487">
    <property type="entry name" value="ABC_transpt-TYRBP-like"/>
</dbReference>
<dbReference type="Pfam" id="PF08448">
    <property type="entry name" value="PAS_4"/>
    <property type="match status" value="1"/>
</dbReference>
<dbReference type="PROSITE" id="PS50110">
    <property type="entry name" value="RESPONSE_REGULATORY"/>
    <property type="match status" value="1"/>
</dbReference>
<evidence type="ECO:0000259" key="14">
    <source>
        <dbReference type="PROSITE" id="PS50110"/>
    </source>
</evidence>
<keyword evidence="7" id="KW-0067">ATP-binding</keyword>
<evidence type="ECO:0000256" key="8">
    <source>
        <dbReference type="ARBA" id="ARBA00023012"/>
    </source>
</evidence>
<dbReference type="InterPro" id="IPR005467">
    <property type="entry name" value="His_kinase_dom"/>
</dbReference>
<dbReference type="EC" id="2.7.13.3" evidence="2"/>
<dbReference type="SMART" id="SM00091">
    <property type="entry name" value="PAS"/>
    <property type="match status" value="4"/>
</dbReference>
<dbReference type="CDD" id="cd16922">
    <property type="entry name" value="HATPase_EvgS-ArcB-TorS-like"/>
    <property type="match status" value="1"/>
</dbReference>
<dbReference type="InterPro" id="IPR001610">
    <property type="entry name" value="PAC"/>
</dbReference>
<keyword evidence="12" id="KW-0472">Membrane</keyword>
<dbReference type="InterPro" id="IPR013655">
    <property type="entry name" value="PAS_fold_3"/>
</dbReference>
<evidence type="ECO:0000256" key="6">
    <source>
        <dbReference type="ARBA" id="ARBA00022777"/>
    </source>
</evidence>
<dbReference type="NCBIfam" id="TIGR00229">
    <property type="entry name" value="sensory_box"/>
    <property type="match status" value="4"/>
</dbReference>
<evidence type="ECO:0000256" key="4">
    <source>
        <dbReference type="ARBA" id="ARBA00022679"/>
    </source>
</evidence>
<dbReference type="PROSITE" id="PS50113">
    <property type="entry name" value="PAC"/>
    <property type="match status" value="3"/>
</dbReference>
<dbReference type="InterPro" id="IPR029016">
    <property type="entry name" value="GAF-like_dom_sf"/>
</dbReference>
<evidence type="ECO:0000256" key="10">
    <source>
        <dbReference type="ARBA" id="ARBA00068150"/>
    </source>
</evidence>
<gene>
    <name evidence="17" type="ordered locus">DMR_18560</name>
</gene>
<dbReference type="EMBL" id="AP010904">
    <property type="protein sequence ID" value="BAH75347.1"/>
    <property type="molecule type" value="Genomic_DNA"/>
</dbReference>
<evidence type="ECO:0000313" key="17">
    <source>
        <dbReference type="EMBL" id="BAH75347.1"/>
    </source>
</evidence>
<dbReference type="RefSeq" id="WP_015860546.1">
    <property type="nucleotide sequence ID" value="NC_012796.1"/>
</dbReference>
<dbReference type="SUPFAM" id="SSF47384">
    <property type="entry name" value="Homodimeric domain of signal transducing histidine kinase"/>
    <property type="match status" value="1"/>
</dbReference>
<keyword evidence="6" id="KW-0418">Kinase</keyword>
<dbReference type="SUPFAM" id="SSF55874">
    <property type="entry name" value="ATPase domain of HSP90 chaperone/DNA topoisomerase II/histidine kinase"/>
    <property type="match status" value="1"/>
</dbReference>
<protein>
    <recommendedName>
        <fullName evidence="10">Sensory/regulatory protein RpfC</fullName>
        <ecNumber evidence="2">2.7.13.3</ecNumber>
    </recommendedName>
</protein>
<dbReference type="InterPro" id="IPR004358">
    <property type="entry name" value="Sig_transdc_His_kin-like_C"/>
</dbReference>
<comment type="catalytic activity">
    <reaction evidence="1">
        <text>ATP + protein L-histidine = ADP + protein N-phospho-L-histidine.</text>
        <dbReference type="EC" id="2.7.13.3"/>
    </reaction>
</comment>
<dbReference type="InterPro" id="IPR003018">
    <property type="entry name" value="GAF"/>
</dbReference>
<organism evidence="17 18">
    <name type="scientific">Solidesulfovibrio magneticus (strain ATCC 700980 / DSM 13731 / RS-1)</name>
    <name type="common">Desulfovibrio magneticus</name>
    <dbReference type="NCBI Taxonomy" id="573370"/>
    <lineage>
        <taxon>Bacteria</taxon>
        <taxon>Pseudomonadati</taxon>
        <taxon>Thermodesulfobacteriota</taxon>
        <taxon>Desulfovibrionia</taxon>
        <taxon>Desulfovibrionales</taxon>
        <taxon>Desulfovibrionaceae</taxon>
        <taxon>Solidesulfovibrio</taxon>
    </lineage>
</organism>
<dbReference type="Pfam" id="PF08447">
    <property type="entry name" value="PAS_3"/>
    <property type="match status" value="1"/>
</dbReference>
<dbReference type="InterPro" id="IPR036890">
    <property type="entry name" value="HATPase_C_sf"/>
</dbReference>
<dbReference type="Gene3D" id="3.30.565.10">
    <property type="entry name" value="Histidine kinase-like ATPase, C-terminal domain"/>
    <property type="match status" value="1"/>
</dbReference>
<dbReference type="InterPro" id="IPR036097">
    <property type="entry name" value="HisK_dim/P_sf"/>
</dbReference>
<reference evidence="17 18" key="1">
    <citation type="journal article" date="2009" name="Genome Res.">
        <title>Whole genome sequence of Desulfovibrio magneticus strain RS-1 revealed common gene clusters in magnetotactic bacteria.</title>
        <authorList>
            <person name="Nakazawa H."/>
            <person name="Arakaki A."/>
            <person name="Narita-Yamada S."/>
            <person name="Yashiro I."/>
            <person name="Jinno K."/>
            <person name="Aoki N."/>
            <person name="Tsuruyama A."/>
            <person name="Okamura Y."/>
            <person name="Tanikawa S."/>
            <person name="Fujita N."/>
            <person name="Takeyama H."/>
            <person name="Matsunaga T."/>
        </authorList>
    </citation>
    <scope>NUCLEOTIDE SEQUENCE [LARGE SCALE GENOMIC DNA]</scope>
    <source>
        <strain evidence="18">ATCC 700980 / DSM 13731 / RS-1</strain>
    </source>
</reference>
<dbReference type="SMART" id="SM00086">
    <property type="entry name" value="PAC"/>
    <property type="match status" value="4"/>
</dbReference>
<dbReference type="SUPFAM" id="SSF55785">
    <property type="entry name" value="PYP-like sensor domain (PAS domain)"/>
    <property type="match status" value="4"/>
</dbReference>
<dbReference type="InterPro" id="IPR003661">
    <property type="entry name" value="HisK_dim/P_dom"/>
</dbReference>
<evidence type="ECO:0000256" key="9">
    <source>
        <dbReference type="ARBA" id="ARBA00064003"/>
    </source>
</evidence>
<dbReference type="STRING" id="573370.DMR_18560"/>
<dbReference type="OrthoDB" id="5442910at2"/>
<dbReference type="PANTHER" id="PTHR45339:SF1">
    <property type="entry name" value="HYBRID SIGNAL TRANSDUCTION HISTIDINE KINASE J"/>
    <property type="match status" value="1"/>
</dbReference>
<dbReference type="PROSITE" id="PS50109">
    <property type="entry name" value="HIS_KIN"/>
    <property type="match status" value="1"/>
</dbReference>
<dbReference type="SMART" id="SM00387">
    <property type="entry name" value="HATPase_c"/>
    <property type="match status" value="1"/>
</dbReference>
<dbReference type="CDD" id="cd00130">
    <property type="entry name" value="PAS"/>
    <property type="match status" value="4"/>
</dbReference>
<evidence type="ECO:0000313" key="18">
    <source>
        <dbReference type="Proteomes" id="UP000009071"/>
    </source>
</evidence>
<evidence type="ECO:0000256" key="3">
    <source>
        <dbReference type="ARBA" id="ARBA00022553"/>
    </source>
</evidence>
<evidence type="ECO:0000256" key="2">
    <source>
        <dbReference type="ARBA" id="ARBA00012438"/>
    </source>
</evidence>
<feature type="domain" description="PAC" evidence="16">
    <location>
        <begin position="715"/>
        <end position="767"/>
    </location>
</feature>
<feature type="domain" description="PAS" evidence="15">
    <location>
        <begin position="643"/>
        <end position="700"/>
    </location>
</feature>
<dbReference type="InterPro" id="IPR011006">
    <property type="entry name" value="CheY-like_superfamily"/>
</dbReference>
<dbReference type="Pfam" id="PF00072">
    <property type="entry name" value="Response_reg"/>
    <property type="match status" value="1"/>
</dbReference>
<dbReference type="CDD" id="cd00082">
    <property type="entry name" value="HisKA"/>
    <property type="match status" value="1"/>
</dbReference>
<dbReference type="InterPro" id="IPR013656">
    <property type="entry name" value="PAS_4"/>
</dbReference>
<dbReference type="InterPro" id="IPR000700">
    <property type="entry name" value="PAS-assoc_C"/>
</dbReference>
<evidence type="ECO:0000256" key="7">
    <source>
        <dbReference type="ARBA" id="ARBA00022840"/>
    </source>
</evidence>
<keyword evidence="12" id="KW-1133">Transmembrane helix</keyword>
<dbReference type="eggNOG" id="COG2984">
    <property type="taxonomic scope" value="Bacteria"/>
</dbReference>
<dbReference type="Gene3D" id="3.30.450.20">
    <property type="entry name" value="PAS domain"/>
    <property type="match status" value="4"/>
</dbReference>
<feature type="domain" description="Histidine kinase" evidence="13">
    <location>
        <begin position="1084"/>
        <end position="1306"/>
    </location>
</feature>
<feature type="domain" description="Response regulatory" evidence="14">
    <location>
        <begin position="1330"/>
        <end position="1449"/>
    </location>
</feature>
<feature type="domain" description="PAS" evidence="15">
    <location>
        <begin position="391"/>
        <end position="436"/>
    </location>
</feature>
<keyword evidence="3 11" id="KW-0597">Phosphoprotein</keyword>
<evidence type="ECO:0000256" key="5">
    <source>
        <dbReference type="ARBA" id="ARBA00022741"/>
    </source>
</evidence>
<feature type="domain" description="PAC" evidence="16">
    <location>
        <begin position="1013"/>
        <end position="1066"/>
    </location>
</feature>
<dbReference type="HOGENOM" id="CLU_251215_0_0_7"/>
<keyword evidence="5" id="KW-0547">Nucleotide-binding</keyword>
<dbReference type="FunFam" id="3.30.565.10:FF:000010">
    <property type="entry name" value="Sensor histidine kinase RcsC"/>
    <property type="match status" value="1"/>
</dbReference>
<dbReference type="PRINTS" id="PR00344">
    <property type="entry name" value="BCTRLSENSOR"/>
</dbReference>
<evidence type="ECO:0000256" key="12">
    <source>
        <dbReference type="SAM" id="Phobius"/>
    </source>
</evidence>
<feature type="transmembrane region" description="Helical" evidence="12">
    <location>
        <begin position="355"/>
        <end position="376"/>
    </location>
</feature>
<dbReference type="PANTHER" id="PTHR45339">
    <property type="entry name" value="HYBRID SIGNAL TRANSDUCTION HISTIDINE KINASE J"/>
    <property type="match status" value="1"/>
</dbReference>
<dbReference type="Pfam" id="PF00989">
    <property type="entry name" value="PAS"/>
    <property type="match status" value="1"/>
</dbReference>
<dbReference type="Pfam" id="PF04392">
    <property type="entry name" value="ABC_sub_bind"/>
    <property type="match status" value="1"/>
</dbReference>
<evidence type="ECO:0000259" key="13">
    <source>
        <dbReference type="PROSITE" id="PS50109"/>
    </source>
</evidence>
<dbReference type="InterPro" id="IPR003594">
    <property type="entry name" value="HATPase_dom"/>
</dbReference>
<dbReference type="SUPFAM" id="SSF55781">
    <property type="entry name" value="GAF domain-like"/>
    <property type="match status" value="1"/>
</dbReference>
<keyword evidence="8" id="KW-0902">Two-component regulatory system</keyword>